<dbReference type="InterPro" id="IPR017938">
    <property type="entry name" value="Riboflavin_synthase-like_b-brl"/>
</dbReference>
<comment type="subcellular location">
    <subcellularLocation>
        <location evidence="2">Membrane</location>
        <topology evidence="2">Multi-pass membrane protein</topology>
    </subcellularLocation>
</comment>
<dbReference type="GO" id="GO:0016491">
    <property type="term" value="F:oxidoreductase activity"/>
    <property type="evidence" value="ECO:0007669"/>
    <property type="project" value="UniProtKB-KW"/>
</dbReference>
<dbReference type="RefSeq" id="WP_189169880.1">
    <property type="nucleotide sequence ID" value="NZ_BMQB01000004.1"/>
</dbReference>
<keyword evidence="4 13" id="KW-0812">Transmembrane</keyword>
<comment type="cofactor">
    <cofactor evidence="1">
        <name>FAD</name>
        <dbReference type="ChEBI" id="CHEBI:57692"/>
    </cofactor>
</comment>
<evidence type="ECO:0000259" key="14">
    <source>
        <dbReference type="PROSITE" id="PS51384"/>
    </source>
</evidence>
<dbReference type="GO" id="GO:0050660">
    <property type="term" value="F:flavin adenine dinucleotide binding"/>
    <property type="evidence" value="ECO:0007669"/>
    <property type="project" value="TreeGrafter"/>
</dbReference>
<protein>
    <submittedName>
        <fullName evidence="15">Ferric reductase</fullName>
    </submittedName>
</protein>
<dbReference type="Proteomes" id="UP000649739">
    <property type="component" value="Unassembled WGS sequence"/>
</dbReference>
<proteinExistence type="predicted"/>
<evidence type="ECO:0000256" key="4">
    <source>
        <dbReference type="ARBA" id="ARBA00022692"/>
    </source>
</evidence>
<keyword evidence="16" id="KW-1185">Reference proteome</keyword>
<dbReference type="Pfam" id="PF00175">
    <property type="entry name" value="NAD_binding_1"/>
    <property type="match status" value="1"/>
</dbReference>
<evidence type="ECO:0000313" key="15">
    <source>
        <dbReference type="EMBL" id="GGJ90650.1"/>
    </source>
</evidence>
<feature type="transmembrane region" description="Helical" evidence="13">
    <location>
        <begin position="217"/>
        <end position="237"/>
    </location>
</feature>
<evidence type="ECO:0000256" key="1">
    <source>
        <dbReference type="ARBA" id="ARBA00001974"/>
    </source>
</evidence>
<keyword evidence="3" id="KW-0285">Flavoprotein</keyword>
<evidence type="ECO:0000256" key="10">
    <source>
        <dbReference type="ARBA" id="ARBA00023004"/>
    </source>
</evidence>
<keyword evidence="5" id="KW-0001">2Fe-2S</keyword>
<reference evidence="15" key="2">
    <citation type="submission" date="2020-09" db="EMBL/GenBank/DDBJ databases">
        <authorList>
            <person name="Sun Q."/>
            <person name="Ohkuma M."/>
        </authorList>
    </citation>
    <scope>NUCLEOTIDE SEQUENCE</scope>
    <source>
        <strain evidence="15">JCM 3090</strain>
    </source>
</reference>
<evidence type="ECO:0000256" key="13">
    <source>
        <dbReference type="SAM" id="Phobius"/>
    </source>
</evidence>
<feature type="transmembrane region" description="Helical" evidence="13">
    <location>
        <begin position="117"/>
        <end position="135"/>
    </location>
</feature>
<dbReference type="PRINTS" id="PR00410">
    <property type="entry name" value="PHEHYDRXLASE"/>
</dbReference>
<sequence length="467" mass="51090">MASALPRPFPLLPTRGAHRWAADRHAPPADRAVGDRLLVALAFWVLLAGTVALWAFRTPAASLAVPGVQLIQLGKVVGLVAGYLMLAQVTLVSRLGWLERSVGAAGLVRWHRYLGPAVLAAVVAHVTLLSLGFANRRGQPLLPVMWGTMTGTPELVQATIAAGLLVLAALLAVRSVRRRMRYEHWRLLHGITYAVLLLGIAHQFTEGPDLAEPVARTYWILLYAAVGAALLWGRLLGPVLFNLRHRFVVTALVRESADVYSIYLAARHHRKLRIEPGQHLTWRFMTPLLWGQAHPFSLSAAPREGELRLTVHTGGDYTRLLRTLRPHTPVIATNPSGTFTARWRTRGKALLIAGGSGIAPVRALLDTLPADVVVIYRAHGPDELPLADELDAMAARRQLRVHYVVGDRYDAGPRAALSPAGLAAMVPDIAERDVYLCGPPGLLGMLHSQLRRLSVPRRQIHVDAFEL</sequence>
<dbReference type="PROSITE" id="PS51384">
    <property type="entry name" value="FAD_FR"/>
    <property type="match status" value="1"/>
</dbReference>
<evidence type="ECO:0000256" key="11">
    <source>
        <dbReference type="ARBA" id="ARBA00023014"/>
    </source>
</evidence>
<dbReference type="AlphaFoldDB" id="A0A8J3B607"/>
<keyword evidence="11" id="KW-0411">Iron-sulfur</keyword>
<dbReference type="SUPFAM" id="SSF63380">
    <property type="entry name" value="Riboflavin synthase domain-like"/>
    <property type="match status" value="1"/>
</dbReference>
<keyword evidence="8 13" id="KW-1133">Transmembrane helix</keyword>
<feature type="domain" description="FAD-binding FR-type" evidence="14">
    <location>
        <begin position="242"/>
        <end position="342"/>
    </location>
</feature>
<evidence type="ECO:0000256" key="7">
    <source>
        <dbReference type="ARBA" id="ARBA00022827"/>
    </source>
</evidence>
<dbReference type="InterPro" id="IPR001433">
    <property type="entry name" value="OxRdtase_FAD/NAD-bd"/>
</dbReference>
<dbReference type="PANTHER" id="PTHR47354">
    <property type="entry name" value="NADH OXIDOREDUCTASE HCR"/>
    <property type="match status" value="1"/>
</dbReference>
<gene>
    <name evidence="15" type="ORF">GCM10010123_20650</name>
</gene>
<organism evidence="15 16">
    <name type="scientific">Pilimelia anulata</name>
    <dbReference type="NCBI Taxonomy" id="53371"/>
    <lineage>
        <taxon>Bacteria</taxon>
        <taxon>Bacillati</taxon>
        <taxon>Actinomycetota</taxon>
        <taxon>Actinomycetes</taxon>
        <taxon>Micromonosporales</taxon>
        <taxon>Micromonosporaceae</taxon>
        <taxon>Pilimelia</taxon>
    </lineage>
</organism>
<dbReference type="EMBL" id="BMQB01000004">
    <property type="protein sequence ID" value="GGJ90650.1"/>
    <property type="molecule type" value="Genomic_DNA"/>
</dbReference>
<keyword evidence="9" id="KW-0560">Oxidoreductase</keyword>
<dbReference type="SUPFAM" id="SSF52343">
    <property type="entry name" value="Ferredoxin reductase-like, C-terminal NADP-linked domain"/>
    <property type="match status" value="1"/>
</dbReference>
<evidence type="ECO:0000256" key="12">
    <source>
        <dbReference type="ARBA" id="ARBA00023136"/>
    </source>
</evidence>
<dbReference type="InterPro" id="IPR050415">
    <property type="entry name" value="MRET"/>
</dbReference>
<dbReference type="Pfam" id="PF08022">
    <property type="entry name" value="FAD_binding_8"/>
    <property type="match status" value="1"/>
</dbReference>
<evidence type="ECO:0000256" key="6">
    <source>
        <dbReference type="ARBA" id="ARBA00022723"/>
    </source>
</evidence>
<feature type="transmembrane region" description="Helical" evidence="13">
    <location>
        <begin position="37"/>
        <end position="56"/>
    </location>
</feature>
<keyword evidence="7" id="KW-0274">FAD</keyword>
<keyword evidence="6" id="KW-0479">Metal-binding</keyword>
<reference evidence="15" key="1">
    <citation type="journal article" date="2014" name="Int. J. Syst. Evol. Microbiol.">
        <title>Complete genome sequence of Corynebacterium casei LMG S-19264T (=DSM 44701T), isolated from a smear-ripened cheese.</title>
        <authorList>
            <consortium name="US DOE Joint Genome Institute (JGI-PGF)"/>
            <person name="Walter F."/>
            <person name="Albersmeier A."/>
            <person name="Kalinowski J."/>
            <person name="Ruckert C."/>
        </authorList>
    </citation>
    <scope>NUCLEOTIDE SEQUENCE</scope>
    <source>
        <strain evidence="15">JCM 3090</strain>
    </source>
</reference>
<evidence type="ECO:0000256" key="9">
    <source>
        <dbReference type="ARBA" id="ARBA00023002"/>
    </source>
</evidence>
<dbReference type="Gene3D" id="3.40.50.80">
    <property type="entry name" value="Nucleotide-binding domain of ferredoxin-NADP reductase (FNR) module"/>
    <property type="match status" value="1"/>
</dbReference>
<keyword evidence="12 13" id="KW-0472">Membrane</keyword>
<dbReference type="InterPro" id="IPR013112">
    <property type="entry name" value="FAD-bd_8"/>
</dbReference>
<dbReference type="InterPro" id="IPR039261">
    <property type="entry name" value="FNR_nucleotide-bd"/>
</dbReference>
<feature type="transmembrane region" description="Helical" evidence="13">
    <location>
        <begin position="76"/>
        <end position="97"/>
    </location>
</feature>
<feature type="transmembrane region" description="Helical" evidence="13">
    <location>
        <begin position="155"/>
        <end position="173"/>
    </location>
</feature>
<evidence type="ECO:0000313" key="16">
    <source>
        <dbReference type="Proteomes" id="UP000649739"/>
    </source>
</evidence>
<dbReference type="GO" id="GO:0051537">
    <property type="term" value="F:2 iron, 2 sulfur cluster binding"/>
    <property type="evidence" value="ECO:0007669"/>
    <property type="project" value="UniProtKB-KW"/>
</dbReference>
<dbReference type="PANTHER" id="PTHR47354:SF8">
    <property type="entry name" value="1,2-PHENYLACETYL-COA EPOXIDASE, SUBUNIT E"/>
    <property type="match status" value="1"/>
</dbReference>
<keyword evidence="10" id="KW-0408">Iron</keyword>
<dbReference type="InterPro" id="IPR013130">
    <property type="entry name" value="Fe3_Rdtase_TM_dom"/>
</dbReference>
<evidence type="ECO:0000256" key="8">
    <source>
        <dbReference type="ARBA" id="ARBA00022989"/>
    </source>
</evidence>
<comment type="caution">
    <text evidence="15">The sequence shown here is derived from an EMBL/GenBank/DDBJ whole genome shotgun (WGS) entry which is preliminary data.</text>
</comment>
<name>A0A8J3B607_9ACTN</name>
<dbReference type="Pfam" id="PF01794">
    <property type="entry name" value="Ferric_reduct"/>
    <property type="match status" value="1"/>
</dbReference>
<accession>A0A8J3B607</accession>
<dbReference type="Gene3D" id="2.40.30.10">
    <property type="entry name" value="Translation factors"/>
    <property type="match status" value="1"/>
</dbReference>
<dbReference type="InterPro" id="IPR017927">
    <property type="entry name" value="FAD-bd_FR_type"/>
</dbReference>
<dbReference type="GO" id="GO:0016020">
    <property type="term" value="C:membrane"/>
    <property type="evidence" value="ECO:0007669"/>
    <property type="project" value="UniProtKB-SubCell"/>
</dbReference>
<feature type="transmembrane region" description="Helical" evidence="13">
    <location>
        <begin position="185"/>
        <end position="205"/>
    </location>
</feature>
<evidence type="ECO:0000256" key="5">
    <source>
        <dbReference type="ARBA" id="ARBA00022714"/>
    </source>
</evidence>
<evidence type="ECO:0000256" key="2">
    <source>
        <dbReference type="ARBA" id="ARBA00004141"/>
    </source>
</evidence>
<evidence type="ECO:0000256" key="3">
    <source>
        <dbReference type="ARBA" id="ARBA00022630"/>
    </source>
</evidence>
<dbReference type="GO" id="GO:0046872">
    <property type="term" value="F:metal ion binding"/>
    <property type="evidence" value="ECO:0007669"/>
    <property type="project" value="UniProtKB-KW"/>
</dbReference>